<dbReference type="Gene3D" id="1.10.10.10">
    <property type="entry name" value="Winged helix-like DNA-binding domain superfamily/Winged helix DNA-binding domain"/>
    <property type="match status" value="1"/>
</dbReference>
<dbReference type="GO" id="GO:0003677">
    <property type="term" value="F:DNA binding"/>
    <property type="evidence" value="ECO:0007669"/>
    <property type="project" value="UniProtKB-KW"/>
</dbReference>
<dbReference type="InterPro" id="IPR036388">
    <property type="entry name" value="WH-like_DNA-bd_sf"/>
</dbReference>
<dbReference type="InterPro" id="IPR011711">
    <property type="entry name" value="GntR_C"/>
</dbReference>
<dbReference type="Pfam" id="PF00392">
    <property type="entry name" value="GntR"/>
    <property type="match status" value="1"/>
</dbReference>
<name>A0A0K6IAA3_9HYPH</name>
<dbReference type="Gene3D" id="1.20.120.530">
    <property type="entry name" value="GntR ligand-binding domain-like"/>
    <property type="match status" value="1"/>
</dbReference>
<dbReference type="SUPFAM" id="SSF48008">
    <property type="entry name" value="GntR ligand-binding domain-like"/>
    <property type="match status" value="1"/>
</dbReference>
<keyword evidence="3" id="KW-0804">Transcription</keyword>
<evidence type="ECO:0000256" key="4">
    <source>
        <dbReference type="SAM" id="MobiDB-lite"/>
    </source>
</evidence>
<dbReference type="InterPro" id="IPR000524">
    <property type="entry name" value="Tscrpt_reg_HTH_GntR"/>
</dbReference>
<feature type="region of interest" description="Disordered" evidence="4">
    <location>
        <begin position="1"/>
        <end position="21"/>
    </location>
</feature>
<proteinExistence type="predicted"/>
<dbReference type="EMBL" id="CYHE01000017">
    <property type="protein sequence ID" value="CUB00242.1"/>
    <property type="molecule type" value="Genomic_DNA"/>
</dbReference>
<dbReference type="SMART" id="SM00895">
    <property type="entry name" value="FCD"/>
    <property type="match status" value="1"/>
</dbReference>
<dbReference type="RefSeq" id="WP_055456948.1">
    <property type="nucleotide sequence ID" value="NZ_CYHE01000017.1"/>
</dbReference>
<keyword evidence="1" id="KW-0805">Transcription regulation</keyword>
<organism evidence="6 7">
    <name type="scientific">Pannonibacter indicus</name>
    <dbReference type="NCBI Taxonomy" id="466044"/>
    <lineage>
        <taxon>Bacteria</taxon>
        <taxon>Pseudomonadati</taxon>
        <taxon>Pseudomonadota</taxon>
        <taxon>Alphaproteobacteria</taxon>
        <taxon>Hyphomicrobiales</taxon>
        <taxon>Stappiaceae</taxon>
        <taxon>Pannonibacter</taxon>
    </lineage>
</organism>
<dbReference type="SMART" id="SM00345">
    <property type="entry name" value="HTH_GNTR"/>
    <property type="match status" value="1"/>
</dbReference>
<dbReference type="InterPro" id="IPR036390">
    <property type="entry name" value="WH_DNA-bd_sf"/>
</dbReference>
<dbReference type="Pfam" id="PF07729">
    <property type="entry name" value="FCD"/>
    <property type="match status" value="1"/>
</dbReference>
<dbReference type="SUPFAM" id="SSF46785">
    <property type="entry name" value="Winged helix' DNA-binding domain"/>
    <property type="match status" value="1"/>
</dbReference>
<feature type="domain" description="HTH gntR-type" evidence="5">
    <location>
        <begin position="23"/>
        <end position="90"/>
    </location>
</feature>
<evidence type="ECO:0000256" key="2">
    <source>
        <dbReference type="ARBA" id="ARBA00023125"/>
    </source>
</evidence>
<reference evidence="7" key="1">
    <citation type="submission" date="2015-08" db="EMBL/GenBank/DDBJ databases">
        <authorList>
            <person name="Varghese N."/>
        </authorList>
    </citation>
    <scope>NUCLEOTIDE SEQUENCE [LARGE SCALE GENOMIC DNA]</scope>
    <source>
        <strain evidence="7">DSM 23407</strain>
    </source>
</reference>
<evidence type="ECO:0000256" key="3">
    <source>
        <dbReference type="ARBA" id="ARBA00023163"/>
    </source>
</evidence>
<dbReference type="CDD" id="cd07377">
    <property type="entry name" value="WHTH_GntR"/>
    <property type="match status" value="1"/>
</dbReference>
<evidence type="ECO:0000259" key="5">
    <source>
        <dbReference type="PROSITE" id="PS50949"/>
    </source>
</evidence>
<dbReference type="Proteomes" id="UP000183900">
    <property type="component" value="Unassembled WGS sequence"/>
</dbReference>
<dbReference type="PANTHER" id="PTHR43537">
    <property type="entry name" value="TRANSCRIPTIONAL REGULATOR, GNTR FAMILY"/>
    <property type="match status" value="1"/>
</dbReference>
<dbReference type="GO" id="GO:0003700">
    <property type="term" value="F:DNA-binding transcription factor activity"/>
    <property type="evidence" value="ECO:0007669"/>
    <property type="project" value="InterPro"/>
</dbReference>
<gene>
    <name evidence="6" type="ORF">Ga0061067_11729</name>
</gene>
<dbReference type="OrthoDB" id="7620579at2"/>
<dbReference type="InterPro" id="IPR008920">
    <property type="entry name" value="TF_FadR/GntR_C"/>
</dbReference>
<keyword evidence="2 6" id="KW-0238">DNA-binding</keyword>
<evidence type="ECO:0000313" key="6">
    <source>
        <dbReference type="EMBL" id="CUB00242.1"/>
    </source>
</evidence>
<accession>A0A0K6IAA3</accession>
<dbReference type="PANTHER" id="PTHR43537:SF49">
    <property type="entry name" value="TRANSCRIPTIONAL REGULATORY PROTEIN"/>
    <property type="match status" value="1"/>
</dbReference>
<protein>
    <submittedName>
        <fullName evidence="6">DNA-binding transcriptional regulator, GntR family</fullName>
    </submittedName>
</protein>
<evidence type="ECO:0000313" key="7">
    <source>
        <dbReference type="Proteomes" id="UP000183900"/>
    </source>
</evidence>
<sequence length="231" mass="25866">MTQNSPQDTSKDTGITAPGGQKQLHSAVIARQLENEIIAGELKAGSRLDEIALADRFGVSRTPVREALHILASRHLAERVPYRGVIVATITRERIDQLFEAMGEIEAICGRFAAERMSMSERAALETLHLDMVEMAETCLHEAYEDGNTRFHTLIFEGTHNDELIEIAHGLRLKLAPFRRSQLRAAERMKKSNEEHALIVNAIIERNAKEAERALRRHLVSAARAALKQMT</sequence>
<evidence type="ECO:0000256" key="1">
    <source>
        <dbReference type="ARBA" id="ARBA00023015"/>
    </source>
</evidence>
<dbReference type="PROSITE" id="PS50949">
    <property type="entry name" value="HTH_GNTR"/>
    <property type="match status" value="1"/>
</dbReference>
<dbReference type="AlphaFoldDB" id="A0A0K6IAA3"/>
<keyword evidence="7" id="KW-1185">Reference proteome</keyword>